<organism evidence="9 10">
    <name type="scientific">Marmota monax</name>
    <name type="common">Woodchuck</name>
    <dbReference type="NCBI Taxonomy" id="9995"/>
    <lineage>
        <taxon>Eukaryota</taxon>
        <taxon>Metazoa</taxon>
        <taxon>Chordata</taxon>
        <taxon>Craniata</taxon>
        <taxon>Vertebrata</taxon>
        <taxon>Euteleostomi</taxon>
        <taxon>Mammalia</taxon>
        <taxon>Eutheria</taxon>
        <taxon>Euarchontoglires</taxon>
        <taxon>Glires</taxon>
        <taxon>Rodentia</taxon>
        <taxon>Sciuromorpha</taxon>
        <taxon>Sciuridae</taxon>
        <taxon>Xerinae</taxon>
        <taxon>Marmotini</taxon>
        <taxon>Marmota</taxon>
    </lineage>
</organism>
<evidence type="ECO:0000256" key="3">
    <source>
        <dbReference type="ARBA" id="ARBA00022860"/>
    </source>
</evidence>
<feature type="compositionally biased region" description="Basic and acidic residues" evidence="7">
    <location>
        <begin position="202"/>
        <end position="222"/>
    </location>
</feature>
<dbReference type="GO" id="GO:0010739">
    <property type="term" value="P:positive regulation of protein kinase A signaling"/>
    <property type="evidence" value="ECO:0007669"/>
    <property type="project" value="InterPro"/>
</dbReference>
<comment type="caution">
    <text evidence="9">The sequence shown here is derived from an EMBL/GenBank/DDBJ whole genome shotgun (WGS) entry which is preliminary data.</text>
</comment>
<feature type="compositionally biased region" description="Basic and acidic residues" evidence="7">
    <location>
        <begin position="597"/>
        <end position="611"/>
    </location>
</feature>
<feature type="region of interest" description="Disordered" evidence="7">
    <location>
        <begin position="1019"/>
        <end position="1211"/>
    </location>
</feature>
<feature type="compositionally biased region" description="Polar residues" evidence="7">
    <location>
        <begin position="233"/>
        <end position="244"/>
    </location>
</feature>
<evidence type="ECO:0000256" key="5">
    <source>
        <dbReference type="ARBA" id="ARBA00023288"/>
    </source>
</evidence>
<feature type="region of interest" description="Disordered" evidence="7">
    <location>
        <begin position="951"/>
        <end position="1007"/>
    </location>
</feature>
<feature type="compositionally biased region" description="Low complexity" evidence="7">
    <location>
        <begin position="951"/>
        <end position="964"/>
    </location>
</feature>
<sequence>MGAGSSTEQRSPEQPPEGSDAPAEPELISGGPSAEAAPDTSEDPTIIAADPSTKLLQKNGQLSTVNGLAEQEELSLQDEALNGQEEDVIVTDVGQSESEDVRERDSDKEMAAQSAVVEDITKDRQEEMPEVIEQIPSESNLEELTQPTESQANDVGFKKVFKFVGFKFTVKKDKNEKSDTVQVLAAKKDEIEGTEGSNGAGDHQELSMEIRESASKESELKQSTEQPEDSLKLEQSNTEVSLQTESGQGSEEGKDEGEEKEPTKTSESPTSPIASETASPFKKFFTQGWAGWRKKTSFRKTRDDELEALEKKKEQEPEKSGAEEKTEDTSEEQPQPQEPTGGVDEVRLSGEFEKVELPPEDPGSGLQGSSEEKCAPLATEIFDDKIEVQQEVIAEVHVTNAIEKKTEEQESDVEDAGEPSPPENLVEMEAGAAEELVETEDVCVSREDGPQPAELSADEQGMSKHPEGIVSEVEMLSSQERIKVQGSPLKKLFTSTGLKKRSGKKQKGKQGGDDESGEQPQAAAESPDSADEQKGESSPSSPEEPEEITCLEKGIAEGHQEGEGEEGATSDGEKKREGITPWASFKKMVTPKKRVRRPSESDKEDELDKVKSSTLSSTESAVSEMQEETKGTGEEQKPEEPKRKVDTSVSWEALICVGSSKKRARKGSSSDEEEGPKTTGGDGYKAEEAGKDKDTGSNTILASSQDQDQGPGSFSPEPAGSPSEGEGVSTWESFKRLVTPRKKSKSKLEEKTEEPGVEHLASEVEPGKEESWVSIKKFIPGRRKKRSDGKQEQVAAEDQGPTEANEDDPDVPAVVPLSEYDAVEREKLEAQQALQSAETSQEKMPVDVSEELSKNLVHTVTVAVIDGTRAVTDIEERSPSWISASVTEPVEQAEEEDIPLIGEVTEREVIVEEAPVVMETLPESREAQDVTMASEVELTSEAVTAAETTEALGAEEATEASGAEETTEMVSAVSQLTESPDTTEEATPVQEVEGDAPDMEDQERRTQAVLQAVAEKVIEESQLLETRGPEGGIQISQKEEPRAPEVEGAEEGLRREMEVPGRETKAEHSTPGPVLTQTSPESSENVPHLPASAESRKPETTCQEETLAGVKSQENPSEEAHPPDSTETLTDSGTNGSTPVADFEALDTMQQDEVVESQEDDAGVSGTQSQVTLAEAVPGQKVGPPSPPHFQSQEENIEQSEMEGSLEHRDQEVSVEAVPILSKTEVIQETGQFAEEEAKDGECVEELEAPLHTDKSISQEKVTEVALTGEVTIGAESQNDNTELRSPSPEMAAQGEEEKTEAKAAQVSEEIPEQKPAVPGSEEPSQELAETISVPGLDGRQEGGSLEGVSPGPDQKGVGCTEVHVQSSEALASPAAVEEKVLEETVEISETGEILECAGARLGPEGKTSEKEDSIPQPGDTIVLVGPQPQAESMPVIVSATPERGLPSDLEGEKSTSQKQRSDEDEEQTGQQEGQMSIARDDPLRENEAWELETRSSKFVQNIIQTAVDQFTGSEETATGMLTTEWQTQTLLVQADSQEATEKPKKEEESQESAQDEREAIAAQEEPELTAVHPPLADASQDVSTASEKIVTAEVKSPSVNDQQGEELILSSKAEGDGTGMKSVSDEGQAELGERTKKSPLESKEDEKGDADHPENQSSTLADADASGDLTKESLDANGPKPKEEEDAQEVGFHGGKVHSESDKEPKPQTEEEIQKHERELARPELAES</sequence>
<dbReference type="GO" id="GO:0007165">
    <property type="term" value="P:signal transduction"/>
    <property type="evidence" value="ECO:0007669"/>
    <property type="project" value="TreeGrafter"/>
</dbReference>
<dbReference type="GO" id="GO:0016020">
    <property type="term" value="C:membrane"/>
    <property type="evidence" value="ECO:0007669"/>
    <property type="project" value="UniProtKB-SubCell"/>
</dbReference>
<comment type="subcellular location">
    <subcellularLocation>
        <location evidence="1">Membrane</location>
        <topology evidence="1">Lipid-anchor</topology>
    </subcellularLocation>
</comment>
<feature type="compositionally biased region" description="Low complexity" evidence="7">
    <location>
        <begin position="612"/>
        <end position="624"/>
    </location>
</feature>
<feature type="compositionally biased region" description="Basic and acidic residues" evidence="7">
    <location>
        <begin position="1451"/>
        <end position="1462"/>
    </location>
</feature>
<evidence type="ECO:0000256" key="6">
    <source>
        <dbReference type="PROSITE-ProRule" id="PRU01241"/>
    </source>
</evidence>
<feature type="compositionally biased region" description="Polar residues" evidence="7">
    <location>
        <begin position="1125"/>
        <end position="1138"/>
    </location>
</feature>
<keyword evidence="3 6" id="KW-0112">Calmodulin-binding</keyword>
<feature type="compositionally biased region" description="Basic and acidic residues" evidence="7">
    <location>
        <begin position="1479"/>
        <end position="1495"/>
    </location>
</feature>
<evidence type="ECO:0000256" key="4">
    <source>
        <dbReference type="ARBA" id="ARBA00023136"/>
    </source>
</evidence>
<dbReference type="GO" id="GO:0090036">
    <property type="term" value="P:regulation of protein kinase C signaling"/>
    <property type="evidence" value="ECO:0007669"/>
    <property type="project" value="InterPro"/>
</dbReference>
<feature type="compositionally biased region" description="Polar residues" evidence="7">
    <location>
        <begin position="696"/>
        <end position="712"/>
    </location>
</feature>
<dbReference type="EMBL" id="CABDUW010000112">
    <property type="protein sequence ID" value="VTJ58931.1"/>
    <property type="molecule type" value="Genomic_DNA"/>
</dbReference>
<feature type="region of interest" description="Disordered" evidence="7">
    <location>
        <begin position="80"/>
        <end position="115"/>
    </location>
</feature>
<dbReference type="PANTHER" id="PTHR23209:SF4">
    <property type="entry name" value="A-KINASE ANCHOR PROTEIN 12"/>
    <property type="match status" value="1"/>
</dbReference>
<feature type="compositionally biased region" description="Basic and acidic residues" evidence="7">
    <location>
        <begin position="1037"/>
        <end position="1068"/>
    </location>
</feature>
<feature type="short sequence motif" description="AKAP CaM-binding" evidence="6">
    <location>
        <begin position="728"/>
        <end position="748"/>
    </location>
</feature>
<dbReference type="GO" id="GO:0005737">
    <property type="term" value="C:cytoplasm"/>
    <property type="evidence" value="ECO:0007669"/>
    <property type="project" value="TreeGrafter"/>
</dbReference>
<feature type="compositionally biased region" description="Basic and acidic residues" evidence="7">
    <location>
        <begin position="344"/>
        <end position="357"/>
    </location>
</feature>
<keyword evidence="10" id="KW-1185">Reference proteome</keyword>
<feature type="compositionally biased region" description="Polar residues" evidence="7">
    <location>
        <begin position="1275"/>
        <end position="1285"/>
    </location>
</feature>
<feature type="domain" description="A kinase-anchoring proteins AKAP-5 and AKAP-12 calmodulin (CaM)-binding" evidence="8">
    <location>
        <begin position="728"/>
        <end position="748"/>
    </location>
</feature>
<keyword evidence="4" id="KW-0472">Membrane</keyword>
<evidence type="ECO:0000256" key="1">
    <source>
        <dbReference type="ARBA" id="ARBA00004635"/>
    </source>
</evidence>
<feature type="region of interest" description="Disordered" evidence="7">
    <location>
        <begin position="1397"/>
        <end position="1495"/>
    </location>
</feature>
<feature type="compositionally biased region" description="Acidic residues" evidence="7">
    <location>
        <begin position="1153"/>
        <end position="1162"/>
    </location>
</feature>
<dbReference type="Proteomes" id="UP000335636">
    <property type="component" value="Unassembled WGS sequence"/>
</dbReference>
<evidence type="ECO:0000256" key="2">
    <source>
        <dbReference type="ARBA" id="ARBA00022553"/>
    </source>
</evidence>
<accession>A0A5E4AQD2</accession>
<feature type="region of interest" description="Disordered" evidence="7">
    <location>
        <begin position="436"/>
        <end position="819"/>
    </location>
</feature>
<feature type="short sequence motif" description="AKAP CaM-binding" evidence="6">
    <location>
        <begin position="579"/>
        <end position="599"/>
    </location>
</feature>
<dbReference type="GO" id="GO:0005516">
    <property type="term" value="F:calmodulin binding"/>
    <property type="evidence" value="ECO:0007669"/>
    <property type="project" value="UniProtKB-UniRule"/>
</dbReference>
<feature type="short sequence motif" description="AKAP CaM-binding" evidence="6">
    <location>
        <begin position="769"/>
        <end position="789"/>
    </location>
</feature>
<feature type="compositionally biased region" description="Basic and acidic residues" evidence="7">
    <location>
        <begin position="746"/>
        <end position="771"/>
    </location>
</feature>
<feature type="compositionally biased region" description="Basic and acidic residues" evidence="7">
    <location>
        <begin position="684"/>
        <end position="695"/>
    </location>
</feature>
<feature type="compositionally biased region" description="Basic and acidic residues" evidence="7">
    <location>
        <begin position="1698"/>
        <end position="1729"/>
    </location>
</feature>
<dbReference type="PANTHER" id="PTHR23209">
    <property type="entry name" value="A-KINASE ANCHOR PROTEIN 12"/>
    <property type="match status" value="1"/>
</dbReference>
<reference evidence="9" key="1">
    <citation type="submission" date="2019-04" db="EMBL/GenBank/DDBJ databases">
        <authorList>
            <person name="Alioto T."/>
            <person name="Alioto T."/>
        </authorList>
    </citation>
    <scope>NUCLEOTIDE SEQUENCE [LARGE SCALE GENOMIC DNA]</scope>
</reference>
<feature type="compositionally biased region" description="Acidic residues" evidence="7">
    <location>
        <begin position="992"/>
        <end position="1001"/>
    </location>
</feature>
<dbReference type="InterPro" id="IPR001573">
    <property type="entry name" value="AKAP_WSK"/>
</dbReference>
<feature type="region of interest" description="Disordered" evidence="7">
    <location>
        <begin position="1"/>
        <end position="46"/>
    </location>
</feature>
<evidence type="ECO:0000313" key="9">
    <source>
        <dbReference type="EMBL" id="VTJ58931.1"/>
    </source>
</evidence>
<protein>
    <recommendedName>
        <fullName evidence="8">A kinase-anchoring proteins AKAP-5 and AKAP-12 calmodulin (CaM)-binding domain-containing protein</fullName>
    </recommendedName>
</protein>
<feature type="region of interest" description="Disordered" evidence="7">
    <location>
        <begin position="401"/>
        <end position="424"/>
    </location>
</feature>
<gene>
    <name evidence="9" type="ORF">MONAX_5E034505</name>
</gene>
<feature type="compositionally biased region" description="Basic residues" evidence="7">
    <location>
        <begin position="498"/>
        <end position="508"/>
    </location>
</feature>
<feature type="region of interest" description="Disordered" evidence="7">
    <location>
        <begin position="1270"/>
        <end position="1371"/>
    </location>
</feature>
<feature type="compositionally biased region" description="Polar residues" evidence="7">
    <location>
        <begin position="1075"/>
        <end position="1085"/>
    </location>
</feature>
<dbReference type="PROSITE" id="PS51893">
    <property type="entry name" value="AKAP_CAM_BD"/>
    <property type="match status" value="3"/>
</dbReference>
<feature type="domain" description="A kinase-anchoring proteins AKAP-5 and AKAP-12 calmodulin (CaM)-binding" evidence="8">
    <location>
        <begin position="769"/>
        <end position="789"/>
    </location>
</feature>
<feature type="compositionally biased region" description="Basic and acidic residues" evidence="7">
    <location>
        <begin position="300"/>
        <end position="328"/>
    </location>
</feature>
<feature type="compositionally biased region" description="Basic and acidic residues" evidence="7">
    <location>
        <begin position="627"/>
        <end position="646"/>
    </location>
</feature>
<feature type="region of interest" description="Disordered" evidence="7">
    <location>
        <begin position="186"/>
        <end position="373"/>
    </location>
</feature>
<keyword evidence="5" id="KW-0449">Lipoprotein</keyword>
<keyword evidence="2" id="KW-0597">Phosphoprotein</keyword>
<feature type="domain" description="A kinase-anchoring proteins AKAP-5 and AKAP-12 calmodulin (CaM)-binding" evidence="8">
    <location>
        <begin position="579"/>
        <end position="599"/>
    </location>
</feature>
<proteinExistence type="predicted"/>
<evidence type="ECO:0000256" key="7">
    <source>
        <dbReference type="SAM" id="MobiDB-lite"/>
    </source>
</evidence>
<name>A0A5E4AQD2_MARMO</name>
<feature type="compositionally biased region" description="Polar residues" evidence="7">
    <location>
        <begin position="265"/>
        <end position="278"/>
    </location>
</feature>
<evidence type="ECO:0000313" key="10">
    <source>
        <dbReference type="Proteomes" id="UP000335636"/>
    </source>
</evidence>
<evidence type="ECO:0000259" key="8">
    <source>
        <dbReference type="PROSITE" id="PS51893"/>
    </source>
</evidence>
<dbReference type="Pfam" id="PF03832">
    <property type="entry name" value="WSK"/>
    <property type="match status" value="3"/>
</dbReference>
<feature type="region of interest" description="Disordered" evidence="7">
    <location>
        <begin position="1530"/>
        <end position="1729"/>
    </location>
</feature>
<dbReference type="InterPro" id="IPR028540">
    <property type="entry name" value="AKAP12"/>
</dbReference>
<feature type="compositionally biased region" description="Basic and acidic residues" evidence="7">
    <location>
        <begin position="1632"/>
        <end position="1655"/>
    </location>
</feature>
<feature type="compositionally biased region" description="Basic and acidic residues" evidence="7">
    <location>
        <begin position="99"/>
        <end position="110"/>
    </location>
</feature>
<dbReference type="GO" id="GO:0051018">
    <property type="term" value="F:protein kinase A binding"/>
    <property type="evidence" value="ECO:0007669"/>
    <property type="project" value="InterPro"/>
</dbReference>